<accession>A0ABU2A2A4</accession>
<dbReference type="GO" id="GO:0016787">
    <property type="term" value="F:hydrolase activity"/>
    <property type="evidence" value="ECO:0007669"/>
    <property type="project" value="UniProtKB-KW"/>
</dbReference>
<dbReference type="Proteomes" id="UP001180825">
    <property type="component" value="Unassembled WGS sequence"/>
</dbReference>
<name>A0ABU2A2A4_9BURK</name>
<comment type="caution">
    <text evidence="1">The sequence shown here is derived from an EMBL/GenBank/DDBJ whole genome shotgun (WGS) entry which is preliminary data.</text>
</comment>
<sequence length="153" mass="17076">MDLILWRHAEAEIIQPGQDDLQRALTTKGERQARRMAAWLNQRLAATTRVLTSPALRCRQTVDALGREARIVPSTAPDVPFANLIEAARWPKASEPVLICGHQPTLGQLAAHLLAGVEQDWAVKKGAVWWLRWRQRDGEPEVTLHAVQGPDSL</sequence>
<evidence type="ECO:0000313" key="1">
    <source>
        <dbReference type="EMBL" id="MDR7331326.1"/>
    </source>
</evidence>
<dbReference type="RefSeq" id="WP_310324312.1">
    <property type="nucleotide sequence ID" value="NZ_JAVDXV010000001.1"/>
</dbReference>
<dbReference type="EMBL" id="JAVDXV010000001">
    <property type="protein sequence ID" value="MDR7331326.1"/>
    <property type="molecule type" value="Genomic_DNA"/>
</dbReference>
<dbReference type="InterPro" id="IPR013078">
    <property type="entry name" value="His_Pase_superF_clade-1"/>
</dbReference>
<keyword evidence="1" id="KW-0378">Hydrolase</keyword>
<dbReference type="SMART" id="SM00855">
    <property type="entry name" value="PGAM"/>
    <property type="match status" value="1"/>
</dbReference>
<organism evidence="1 2">
    <name type="scientific">Roseateles asaccharophilus</name>
    <dbReference type="NCBI Taxonomy" id="582607"/>
    <lineage>
        <taxon>Bacteria</taxon>
        <taxon>Pseudomonadati</taxon>
        <taxon>Pseudomonadota</taxon>
        <taxon>Betaproteobacteria</taxon>
        <taxon>Burkholderiales</taxon>
        <taxon>Sphaerotilaceae</taxon>
        <taxon>Roseateles</taxon>
    </lineage>
</organism>
<evidence type="ECO:0000313" key="2">
    <source>
        <dbReference type="Proteomes" id="UP001180825"/>
    </source>
</evidence>
<dbReference type="EC" id="3.1.3.-" evidence="1"/>
<dbReference type="CDD" id="cd07040">
    <property type="entry name" value="HP"/>
    <property type="match status" value="1"/>
</dbReference>
<keyword evidence="2" id="KW-1185">Reference proteome</keyword>
<dbReference type="Gene3D" id="3.40.50.1240">
    <property type="entry name" value="Phosphoglycerate mutase-like"/>
    <property type="match status" value="1"/>
</dbReference>
<gene>
    <name evidence="1" type="ORF">J2X21_000438</name>
</gene>
<protein>
    <submittedName>
        <fullName evidence="1">Phosphohistidine phosphatase</fullName>
        <ecNumber evidence="1">3.1.3.-</ecNumber>
    </submittedName>
</protein>
<dbReference type="SUPFAM" id="SSF53254">
    <property type="entry name" value="Phosphoglycerate mutase-like"/>
    <property type="match status" value="1"/>
</dbReference>
<dbReference type="InterPro" id="IPR029033">
    <property type="entry name" value="His_PPase_superfam"/>
</dbReference>
<proteinExistence type="predicted"/>
<dbReference type="Pfam" id="PF00300">
    <property type="entry name" value="His_Phos_1"/>
    <property type="match status" value="1"/>
</dbReference>
<reference evidence="1 2" key="1">
    <citation type="submission" date="2023-07" db="EMBL/GenBank/DDBJ databases">
        <title>Sorghum-associated microbial communities from plants grown in Nebraska, USA.</title>
        <authorList>
            <person name="Schachtman D."/>
        </authorList>
    </citation>
    <scope>NUCLEOTIDE SEQUENCE [LARGE SCALE GENOMIC DNA]</scope>
    <source>
        <strain evidence="1 2">BE316</strain>
    </source>
</reference>